<accession>A0ABU3PV61</accession>
<dbReference type="Proteomes" id="UP001268542">
    <property type="component" value="Unassembled WGS sequence"/>
</dbReference>
<evidence type="ECO:0000313" key="2">
    <source>
        <dbReference type="Proteomes" id="UP001268542"/>
    </source>
</evidence>
<keyword evidence="2" id="KW-1185">Reference proteome</keyword>
<organism evidence="1 2">
    <name type="scientific">Nocardioides imazamoxiresistens</name>
    <dbReference type="NCBI Taxonomy" id="3231893"/>
    <lineage>
        <taxon>Bacteria</taxon>
        <taxon>Bacillati</taxon>
        <taxon>Actinomycetota</taxon>
        <taxon>Actinomycetes</taxon>
        <taxon>Propionibacteriales</taxon>
        <taxon>Nocardioidaceae</taxon>
        <taxon>Nocardioides</taxon>
    </lineage>
</organism>
<comment type="caution">
    <text evidence="1">The sequence shown here is derived from an EMBL/GenBank/DDBJ whole genome shotgun (WGS) entry which is preliminary data.</text>
</comment>
<sequence length="151" mass="16053">METWYFPASRDSDAVAAINHPGGPSSEVARDLVLAAPVRGPEFTYELAVLARPVAGRGVDLEDAAGGLLRREAGQTVVLSRTPTELISALADLPETKIADMAEQWGESVRLADPAAAPQHVADLRRLAALATNSRSGFLRRPAALYCLAYS</sequence>
<protein>
    <submittedName>
        <fullName evidence="1">Uncharacterized protein</fullName>
    </submittedName>
</protein>
<gene>
    <name evidence="1" type="ORF">RDV89_08585</name>
</gene>
<proteinExistence type="predicted"/>
<reference evidence="1 2" key="1">
    <citation type="submission" date="2023-08" db="EMBL/GenBank/DDBJ databases">
        <title>Nocardioides seae sp. nov., a bacterium isolated from a soil.</title>
        <authorList>
            <person name="Wang X."/>
        </authorList>
    </citation>
    <scope>NUCLEOTIDE SEQUENCE [LARGE SCALE GENOMIC DNA]</scope>
    <source>
        <strain evidence="1 2">YZH12</strain>
    </source>
</reference>
<dbReference type="EMBL" id="JAVYII010000003">
    <property type="protein sequence ID" value="MDT9593122.1"/>
    <property type="molecule type" value="Genomic_DNA"/>
</dbReference>
<evidence type="ECO:0000313" key="1">
    <source>
        <dbReference type="EMBL" id="MDT9593122.1"/>
    </source>
</evidence>
<name>A0ABU3PV61_9ACTN</name>
<dbReference type="RefSeq" id="WP_315732548.1">
    <property type="nucleotide sequence ID" value="NZ_JAVYII010000003.1"/>
</dbReference>